<dbReference type="Gene3D" id="1.10.287.130">
    <property type="match status" value="1"/>
</dbReference>
<evidence type="ECO:0000256" key="2">
    <source>
        <dbReference type="ARBA" id="ARBA00004651"/>
    </source>
</evidence>
<evidence type="ECO:0000313" key="22">
    <source>
        <dbReference type="Proteomes" id="UP001501612"/>
    </source>
</evidence>
<evidence type="ECO:0000256" key="8">
    <source>
        <dbReference type="ARBA" id="ARBA00022777"/>
    </source>
</evidence>
<dbReference type="SUPFAM" id="SSF47384">
    <property type="entry name" value="Homodimeric domain of signal transducing histidine kinase"/>
    <property type="match status" value="1"/>
</dbReference>
<dbReference type="Pfam" id="PF01627">
    <property type="entry name" value="Hpt"/>
    <property type="match status" value="1"/>
</dbReference>
<organism evidence="21 22">
    <name type="scientific">Nocardioides lentus</name>
    <dbReference type="NCBI Taxonomy" id="338077"/>
    <lineage>
        <taxon>Bacteria</taxon>
        <taxon>Bacillati</taxon>
        <taxon>Actinomycetota</taxon>
        <taxon>Actinomycetes</taxon>
        <taxon>Propionibacteriales</taxon>
        <taxon>Nocardioidaceae</taxon>
        <taxon>Nocardioides</taxon>
    </lineage>
</organism>
<dbReference type="EMBL" id="BAAAMY010000014">
    <property type="protein sequence ID" value="GAA1929691.1"/>
    <property type="molecule type" value="Genomic_DNA"/>
</dbReference>
<dbReference type="InterPro" id="IPR008207">
    <property type="entry name" value="Sig_transdc_His_kin_Hpt_dom"/>
</dbReference>
<dbReference type="CDD" id="cd16922">
    <property type="entry name" value="HATPase_EvgS-ArcB-TorS-like"/>
    <property type="match status" value="1"/>
</dbReference>
<dbReference type="SMART" id="SM00388">
    <property type="entry name" value="HisKA"/>
    <property type="match status" value="1"/>
</dbReference>
<evidence type="ECO:0000256" key="14">
    <source>
        <dbReference type="PROSITE-ProRule" id="PRU00169"/>
    </source>
</evidence>
<feature type="compositionally biased region" description="Low complexity" evidence="15">
    <location>
        <begin position="794"/>
        <end position="803"/>
    </location>
</feature>
<keyword evidence="7" id="KW-0547">Nucleotide-binding</keyword>
<evidence type="ECO:0000256" key="7">
    <source>
        <dbReference type="ARBA" id="ARBA00022741"/>
    </source>
</evidence>
<feature type="region of interest" description="Disordered" evidence="15">
    <location>
        <begin position="952"/>
        <end position="1006"/>
    </location>
</feature>
<dbReference type="InterPro" id="IPR036097">
    <property type="entry name" value="HisK_dim/P_sf"/>
</dbReference>
<dbReference type="NCBIfam" id="TIGR00229">
    <property type="entry name" value="sensory_box"/>
    <property type="match status" value="1"/>
</dbReference>
<feature type="compositionally biased region" description="Basic and acidic residues" evidence="15">
    <location>
        <begin position="960"/>
        <end position="972"/>
    </location>
</feature>
<feature type="domain" description="PAC" evidence="19">
    <location>
        <begin position="204"/>
        <end position="257"/>
    </location>
</feature>
<evidence type="ECO:0000256" key="9">
    <source>
        <dbReference type="ARBA" id="ARBA00022840"/>
    </source>
</evidence>
<keyword evidence="5 14" id="KW-0597">Phosphoprotein</keyword>
<dbReference type="InterPro" id="IPR035965">
    <property type="entry name" value="PAS-like_dom_sf"/>
</dbReference>
<keyword evidence="8" id="KW-0808">Transferase</keyword>
<feature type="domain" description="Histidine kinase" evidence="16">
    <location>
        <begin position="428"/>
        <end position="668"/>
    </location>
</feature>
<keyword evidence="11" id="KW-0902">Two-component regulatory system</keyword>
<keyword evidence="4" id="KW-1003">Cell membrane</keyword>
<dbReference type="SUPFAM" id="SSF55785">
    <property type="entry name" value="PYP-like sensor domain (PAS domain)"/>
    <property type="match status" value="2"/>
</dbReference>
<dbReference type="InterPro" id="IPR004358">
    <property type="entry name" value="Sig_transdc_His_kin-like_C"/>
</dbReference>
<reference evidence="21 22" key="1">
    <citation type="journal article" date="2019" name="Int. J. Syst. Evol. Microbiol.">
        <title>The Global Catalogue of Microorganisms (GCM) 10K type strain sequencing project: providing services to taxonomists for standard genome sequencing and annotation.</title>
        <authorList>
            <consortium name="The Broad Institute Genomics Platform"/>
            <consortium name="The Broad Institute Genome Sequencing Center for Infectious Disease"/>
            <person name="Wu L."/>
            <person name="Ma J."/>
        </authorList>
    </citation>
    <scope>NUCLEOTIDE SEQUENCE [LARGE SCALE GENOMIC DNA]</scope>
    <source>
        <strain evidence="21 22">JCM 14046</strain>
    </source>
</reference>
<dbReference type="RefSeq" id="WP_344008930.1">
    <property type="nucleotide sequence ID" value="NZ_BAAAMY010000014.1"/>
</dbReference>
<dbReference type="CDD" id="cd00082">
    <property type="entry name" value="HisKA"/>
    <property type="match status" value="1"/>
</dbReference>
<sequence length="1128" mass="118537">MGSSELYRTLVEQSAEGLWVLDDDGRTVFANPRLAQLLGVPRDELVGRDHADFLDDAGRTQWHLRRARLAEEGVSRVPVECRFVRADGSAAWFLVTEAQLADDDGAPGGLLLSLSEHDERRRALDDLARSRGELLAAQRIARLGSWAWDAVADSLTVSPALRHLFDHDPAVFPMRLEQALELFDEPERERLRTLNAPLLEGEAESSDFEVATTGADGPVWLRVRAVPDRDGEGVVRGLAGTLQDVTQTHLEEDALRDLAHQNALMQRVAVAANQSPTLVDALLATGELVVEHDDWTHARAFWPAEDGSGDLEPGPAIGRPELGEPDPALTARELRTARRAYDAGVSTWDDEEQLTLASPVMLGDEPVAVIAISSEPPLYRHAIITSMLEQVVLQLSTVAQREAGARELAAARDTAMEASRQKSEFLATMSHEIRTPLNGVIGLNDLLRATDLDAHQHRLTTGVAASGRALLAIVDDILDFSKIEAGLLEIEALDLDPRQVLDDVAAMTAQAAGARGVRLVVHCAREVPSRARGDRARLTQVLANLVSNAVKFTEPGGEVLVHAGLGAPGSLDRPSDDARPADEAGSTEAAYVLDVAVTDTGVGIAPERLQGIFEPFIQADASTTREYGGTGLGLAIVREIVNALGGVVRVASEPGVGSTFRFRVPLAAAEGPDPEPAPGLAGRSALVVESCPGRRQADVETLAHWGLEVVGIAPDGVAAQLRAHGAPDVALLGRGDAEPADRVAEESALAALRAVAPLVVLDGPGRRTAPEPGVQCLERPVPAARLREVVAAAARGEQAAPEPVGGPHRPPAATTSDPGGADGAPAGADRGRVLVVEDTPINQMVAEGLLSALGYASESVGDGVDALARLDAADADFDLVLMDVQMPRLDGYATSRAIREREQARGVPRLPIVAMTAAAVTGERERCLAAGMDDYLTKPVSPARLATVLADRLSPSATDRTTRTRADGDPARLVHGNADVTADEGGGGVAASSGPSADGGAAGPPVPAELAVHLDLERLDMLRDLDPGNTTYVDRVVGNFVARTPALHEAVAAAVEAGDPAALSAVAHRLRGSALNLGVPRVAEIALELELAGERGDLGGAVEVVRDLAAALEVGRDAVLAYRASHGS</sequence>
<protein>
    <recommendedName>
        <fullName evidence="3">histidine kinase</fullName>
        <ecNumber evidence="3">2.7.13.3</ecNumber>
    </recommendedName>
</protein>
<evidence type="ECO:0000256" key="1">
    <source>
        <dbReference type="ARBA" id="ARBA00000085"/>
    </source>
</evidence>
<evidence type="ECO:0000313" key="21">
    <source>
        <dbReference type="EMBL" id="GAA1929691.1"/>
    </source>
</evidence>
<evidence type="ECO:0000256" key="6">
    <source>
        <dbReference type="ARBA" id="ARBA00022692"/>
    </source>
</evidence>
<keyword evidence="10" id="KW-1133">Transmembrane helix</keyword>
<evidence type="ECO:0000259" key="18">
    <source>
        <dbReference type="PROSITE" id="PS50112"/>
    </source>
</evidence>
<dbReference type="EC" id="2.7.13.3" evidence="3"/>
<dbReference type="PANTHER" id="PTHR45339">
    <property type="entry name" value="HYBRID SIGNAL TRANSDUCTION HISTIDINE KINASE J"/>
    <property type="match status" value="1"/>
</dbReference>
<dbReference type="SUPFAM" id="SSF47226">
    <property type="entry name" value="Histidine-containing phosphotransfer domain, HPT domain"/>
    <property type="match status" value="1"/>
</dbReference>
<comment type="catalytic activity">
    <reaction evidence="1">
        <text>ATP + protein L-histidine = ADP + protein N-phospho-L-histidine.</text>
        <dbReference type="EC" id="2.7.13.3"/>
    </reaction>
</comment>
<dbReference type="CDD" id="cd17546">
    <property type="entry name" value="REC_hyHK_CKI1_RcsC-like"/>
    <property type="match status" value="1"/>
</dbReference>
<feature type="compositionally biased region" description="Low complexity" evidence="15">
    <location>
        <begin position="817"/>
        <end position="828"/>
    </location>
</feature>
<comment type="subcellular location">
    <subcellularLocation>
        <location evidence="2">Cell membrane</location>
        <topology evidence="2">Multi-pass membrane protein</topology>
    </subcellularLocation>
</comment>
<dbReference type="InterPro" id="IPR000700">
    <property type="entry name" value="PAS-assoc_C"/>
</dbReference>
<proteinExistence type="predicted"/>
<dbReference type="PROSITE" id="PS50894">
    <property type="entry name" value="HPT"/>
    <property type="match status" value="1"/>
</dbReference>
<feature type="compositionally biased region" description="Low complexity" evidence="15">
    <location>
        <begin position="990"/>
        <end position="999"/>
    </location>
</feature>
<dbReference type="PROSITE" id="PS50113">
    <property type="entry name" value="PAC"/>
    <property type="match status" value="2"/>
</dbReference>
<evidence type="ECO:0000256" key="13">
    <source>
        <dbReference type="PROSITE-ProRule" id="PRU00110"/>
    </source>
</evidence>
<dbReference type="InterPro" id="IPR003594">
    <property type="entry name" value="HATPase_dom"/>
</dbReference>
<comment type="caution">
    <text evidence="21">The sequence shown here is derived from an EMBL/GenBank/DDBJ whole genome shotgun (WGS) entry which is preliminary data.</text>
</comment>
<dbReference type="Pfam" id="PF00512">
    <property type="entry name" value="HisKA"/>
    <property type="match status" value="1"/>
</dbReference>
<accession>A0ABN2PR13</accession>
<dbReference type="InterPro" id="IPR013656">
    <property type="entry name" value="PAS_4"/>
</dbReference>
<keyword evidence="8" id="KW-0418">Kinase</keyword>
<dbReference type="PROSITE" id="PS50109">
    <property type="entry name" value="HIS_KIN"/>
    <property type="match status" value="1"/>
</dbReference>
<dbReference type="Gene3D" id="1.20.120.160">
    <property type="entry name" value="HPT domain"/>
    <property type="match status" value="1"/>
</dbReference>
<dbReference type="Pfam" id="PF08448">
    <property type="entry name" value="PAS_4"/>
    <property type="match status" value="2"/>
</dbReference>
<dbReference type="Gene3D" id="3.30.450.20">
    <property type="entry name" value="PAS domain"/>
    <property type="match status" value="2"/>
</dbReference>
<dbReference type="Gene3D" id="3.40.50.2300">
    <property type="match status" value="1"/>
</dbReference>
<dbReference type="Pfam" id="PF02518">
    <property type="entry name" value="HATPase_c"/>
    <property type="match status" value="1"/>
</dbReference>
<dbReference type="InterPro" id="IPR036890">
    <property type="entry name" value="HATPase_C_sf"/>
</dbReference>
<dbReference type="PROSITE" id="PS50112">
    <property type="entry name" value="PAS"/>
    <property type="match status" value="1"/>
</dbReference>
<evidence type="ECO:0000256" key="11">
    <source>
        <dbReference type="ARBA" id="ARBA00023012"/>
    </source>
</evidence>
<dbReference type="Proteomes" id="UP001501612">
    <property type="component" value="Unassembled WGS sequence"/>
</dbReference>
<evidence type="ECO:0000259" key="17">
    <source>
        <dbReference type="PROSITE" id="PS50110"/>
    </source>
</evidence>
<evidence type="ECO:0000256" key="15">
    <source>
        <dbReference type="SAM" id="MobiDB-lite"/>
    </source>
</evidence>
<keyword evidence="12" id="KW-0472">Membrane</keyword>
<feature type="modified residue" description="4-aspartylphosphate" evidence="14">
    <location>
        <position position="883"/>
    </location>
</feature>
<keyword evidence="9" id="KW-0067">ATP-binding</keyword>
<dbReference type="InterPro" id="IPR001789">
    <property type="entry name" value="Sig_transdc_resp-reg_receiver"/>
</dbReference>
<dbReference type="SUPFAM" id="SSF52172">
    <property type="entry name" value="CheY-like"/>
    <property type="match status" value="1"/>
</dbReference>
<evidence type="ECO:0000259" key="16">
    <source>
        <dbReference type="PROSITE" id="PS50109"/>
    </source>
</evidence>
<gene>
    <name evidence="21" type="ORF">GCM10009737_34400</name>
</gene>
<evidence type="ECO:0000256" key="3">
    <source>
        <dbReference type="ARBA" id="ARBA00012438"/>
    </source>
</evidence>
<dbReference type="InterPro" id="IPR003661">
    <property type="entry name" value="HisK_dim/P_dom"/>
</dbReference>
<dbReference type="SMART" id="SM00091">
    <property type="entry name" value="PAS"/>
    <property type="match status" value="2"/>
</dbReference>
<keyword evidence="6" id="KW-0812">Transmembrane</keyword>
<evidence type="ECO:0000256" key="5">
    <source>
        <dbReference type="ARBA" id="ARBA00022553"/>
    </source>
</evidence>
<feature type="domain" description="HPt" evidence="20">
    <location>
        <begin position="1029"/>
        <end position="1122"/>
    </location>
</feature>
<dbReference type="SUPFAM" id="SSF55874">
    <property type="entry name" value="ATPase domain of HSP90 chaperone/DNA topoisomerase II/histidine kinase"/>
    <property type="match status" value="1"/>
</dbReference>
<dbReference type="InterPro" id="IPR036641">
    <property type="entry name" value="HPT_dom_sf"/>
</dbReference>
<evidence type="ECO:0000259" key="20">
    <source>
        <dbReference type="PROSITE" id="PS50894"/>
    </source>
</evidence>
<dbReference type="PROSITE" id="PS50110">
    <property type="entry name" value="RESPONSE_REGULATORY"/>
    <property type="match status" value="1"/>
</dbReference>
<dbReference type="SMART" id="SM00086">
    <property type="entry name" value="PAC"/>
    <property type="match status" value="2"/>
</dbReference>
<feature type="modified residue" description="Phosphohistidine" evidence="13">
    <location>
        <position position="1068"/>
    </location>
</feature>
<feature type="domain" description="PAC" evidence="19">
    <location>
        <begin position="77"/>
        <end position="129"/>
    </location>
</feature>
<dbReference type="InterPro" id="IPR011006">
    <property type="entry name" value="CheY-like_superfamily"/>
</dbReference>
<feature type="domain" description="PAS" evidence="18">
    <location>
        <begin position="3"/>
        <end position="48"/>
    </location>
</feature>
<evidence type="ECO:0000256" key="10">
    <source>
        <dbReference type="ARBA" id="ARBA00022989"/>
    </source>
</evidence>
<evidence type="ECO:0000256" key="12">
    <source>
        <dbReference type="ARBA" id="ARBA00023136"/>
    </source>
</evidence>
<dbReference type="InterPro" id="IPR005467">
    <property type="entry name" value="His_kinase_dom"/>
</dbReference>
<keyword evidence="22" id="KW-1185">Reference proteome</keyword>
<name>A0ABN2PR13_9ACTN</name>
<dbReference type="SMART" id="SM00387">
    <property type="entry name" value="HATPase_c"/>
    <property type="match status" value="1"/>
</dbReference>
<evidence type="ECO:0000259" key="19">
    <source>
        <dbReference type="PROSITE" id="PS50113"/>
    </source>
</evidence>
<feature type="domain" description="Response regulatory" evidence="17">
    <location>
        <begin position="832"/>
        <end position="953"/>
    </location>
</feature>
<dbReference type="Gene3D" id="3.30.565.10">
    <property type="entry name" value="Histidine kinase-like ATPase, C-terminal domain"/>
    <property type="match status" value="1"/>
</dbReference>
<dbReference type="SMART" id="SM00448">
    <property type="entry name" value="REC"/>
    <property type="match status" value="1"/>
</dbReference>
<dbReference type="PANTHER" id="PTHR45339:SF1">
    <property type="entry name" value="HYBRID SIGNAL TRANSDUCTION HISTIDINE KINASE J"/>
    <property type="match status" value="1"/>
</dbReference>
<dbReference type="PRINTS" id="PR00344">
    <property type="entry name" value="BCTRLSENSOR"/>
</dbReference>
<evidence type="ECO:0000256" key="4">
    <source>
        <dbReference type="ARBA" id="ARBA00022475"/>
    </source>
</evidence>
<dbReference type="InterPro" id="IPR000014">
    <property type="entry name" value="PAS"/>
</dbReference>
<feature type="region of interest" description="Disordered" evidence="15">
    <location>
        <begin position="794"/>
        <end position="828"/>
    </location>
</feature>
<dbReference type="Pfam" id="PF00072">
    <property type="entry name" value="Response_reg"/>
    <property type="match status" value="1"/>
</dbReference>
<dbReference type="InterPro" id="IPR001610">
    <property type="entry name" value="PAC"/>
</dbReference>
<dbReference type="CDD" id="cd00130">
    <property type="entry name" value="PAS"/>
    <property type="match status" value="2"/>
</dbReference>